<keyword evidence="7" id="KW-1185">Reference proteome</keyword>
<comment type="caution">
    <text evidence="6">The sequence shown here is derived from an EMBL/GenBank/DDBJ whole genome shotgun (WGS) entry which is preliminary data.</text>
</comment>
<dbReference type="InterPro" id="IPR001633">
    <property type="entry name" value="EAL_dom"/>
</dbReference>
<dbReference type="InterPro" id="IPR001610">
    <property type="entry name" value="PAC"/>
</dbReference>
<feature type="domain" description="PAS" evidence="2">
    <location>
        <begin position="79"/>
        <end position="120"/>
    </location>
</feature>
<feature type="domain" description="GGDEF" evidence="5">
    <location>
        <begin position="238"/>
        <end position="372"/>
    </location>
</feature>
<dbReference type="NCBIfam" id="TIGR00254">
    <property type="entry name" value="GGDEF"/>
    <property type="match status" value="1"/>
</dbReference>
<evidence type="ECO:0000259" key="3">
    <source>
        <dbReference type="PROSITE" id="PS50113"/>
    </source>
</evidence>
<dbReference type="Gene3D" id="3.30.70.270">
    <property type="match status" value="1"/>
</dbReference>
<gene>
    <name evidence="6" type="ORF">HNQ77_002943</name>
</gene>
<dbReference type="Pfam" id="PF13426">
    <property type="entry name" value="PAS_9"/>
    <property type="match status" value="1"/>
</dbReference>
<dbReference type="SUPFAM" id="SSF55785">
    <property type="entry name" value="PYP-like sensor domain (PAS domain)"/>
    <property type="match status" value="1"/>
</dbReference>
<dbReference type="InterPro" id="IPR000160">
    <property type="entry name" value="GGDEF_dom"/>
</dbReference>
<dbReference type="InterPro" id="IPR000700">
    <property type="entry name" value="PAS-assoc_C"/>
</dbReference>
<dbReference type="InterPro" id="IPR043128">
    <property type="entry name" value="Rev_trsase/Diguanyl_cyclase"/>
</dbReference>
<dbReference type="SMART" id="SM00052">
    <property type="entry name" value="EAL"/>
    <property type="match status" value="1"/>
</dbReference>
<dbReference type="InterPro" id="IPR035965">
    <property type="entry name" value="PAS-like_dom_sf"/>
</dbReference>
<feature type="domain" description="EAL" evidence="4">
    <location>
        <begin position="381"/>
        <end position="635"/>
    </location>
</feature>
<dbReference type="SMART" id="SM00086">
    <property type="entry name" value="PAC"/>
    <property type="match status" value="1"/>
</dbReference>
<evidence type="ECO:0000256" key="1">
    <source>
        <dbReference type="SAM" id="MobiDB-lite"/>
    </source>
</evidence>
<dbReference type="PROSITE" id="PS50887">
    <property type="entry name" value="GGDEF"/>
    <property type="match status" value="1"/>
</dbReference>
<feature type="region of interest" description="Disordered" evidence="1">
    <location>
        <begin position="1"/>
        <end position="44"/>
    </location>
</feature>
<dbReference type="InterPro" id="IPR052155">
    <property type="entry name" value="Biofilm_reg_signaling"/>
</dbReference>
<dbReference type="FunFam" id="3.20.20.450:FF:000001">
    <property type="entry name" value="Cyclic di-GMP phosphodiesterase yahA"/>
    <property type="match status" value="1"/>
</dbReference>
<dbReference type="CDD" id="cd01949">
    <property type="entry name" value="GGDEF"/>
    <property type="match status" value="1"/>
</dbReference>
<dbReference type="PROSITE" id="PS50112">
    <property type="entry name" value="PAS"/>
    <property type="match status" value="1"/>
</dbReference>
<dbReference type="NCBIfam" id="TIGR00229">
    <property type="entry name" value="sensory_box"/>
    <property type="match status" value="1"/>
</dbReference>
<name>A0A841JX22_9BACT</name>
<evidence type="ECO:0000259" key="2">
    <source>
        <dbReference type="PROSITE" id="PS50112"/>
    </source>
</evidence>
<dbReference type="EMBL" id="JACHEK010000005">
    <property type="protein sequence ID" value="MBB6144987.1"/>
    <property type="molecule type" value="Genomic_DNA"/>
</dbReference>
<dbReference type="AlphaFoldDB" id="A0A841JX22"/>
<dbReference type="PANTHER" id="PTHR44757:SF2">
    <property type="entry name" value="BIOFILM ARCHITECTURE MAINTENANCE PROTEIN MBAA"/>
    <property type="match status" value="1"/>
</dbReference>
<dbReference type="CDD" id="cd00130">
    <property type="entry name" value="PAS"/>
    <property type="match status" value="1"/>
</dbReference>
<dbReference type="Pfam" id="PF00990">
    <property type="entry name" value="GGDEF"/>
    <property type="match status" value="1"/>
</dbReference>
<sequence>MQVSGLAKAPSFGRGSEPDTDPANGEKQAGNLSPETARPRFFHERRRSRSAEEWRFEALNSVNRLFLHYEKTNEELRASEERYRSLFDEALVGIFQISRRGQPLTINRRMASIYGYESPEQMMAEVSDIGQQLLVSPCKLSEWREAISRNGVECGIETEIRCRDGATKWILLNIRAVFNERGKILRYEGTGEDITARKGDEQRIQFLAYYDTLTGLPNRTLFRDWLANALADARRRKGKAALLLLELDRFKIINDSLGHAFGDLLLQEIAQRIKIGAGEQSIVARIGGDEFAIVLPHIDDPDEVGEIAQRIIDALSVEEFAALGHSLNISCTIGISIFPENGLDSEVLLKNADVAMYSAKEDGPNKFRFFTEAMNVEILERLTLENGLRLALDRDELFLVYQPQVNISTGTITGLEALLRWQHPQLGLVPPSTFIEVAENSGSIVPIGEWVLRTACAQAKKWQDAGLLAVPIAVNVSAVQFRQQGFRELIREVLHDTGLDPQYLELELTESLLLTNADVMFSILQDLREMGVKLAIDDFGTGYSSLGYLRQFQVNRLKIDRSFVRDVAVNPDDAAITTAIIRMAKALNLEVLAEGVENEAQLSFLRAQHCYVIQGYYFSKPVAVDQVVEKLRAVSIKPASSTA</sequence>
<dbReference type="PROSITE" id="PS50113">
    <property type="entry name" value="PAC"/>
    <property type="match status" value="1"/>
</dbReference>
<dbReference type="SUPFAM" id="SSF55073">
    <property type="entry name" value="Nucleotide cyclase"/>
    <property type="match status" value="1"/>
</dbReference>
<dbReference type="PROSITE" id="PS50883">
    <property type="entry name" value="EAL"/>
    <property type="match status" value="1"/>
</dbReference>
<dbReference type="InterPro" id="IPR000014">
    <property type="entry name" value="PAS"/>
</dbReference>
<reference evidence="6 7" key="1">
    <citation type="submission" date="2020-08" db="EMBL/GenBank/DDBJ databases">
        <title>Genomic Encyclopedia of Type Strains, Phase IV (KMG-IV): sequencing the most valuable type-strain genomes for metagenomic binning, comparative biology and taxonomic classification.</title>
        <authorList>
            <person name="Goeker M."/>
        </authorList>
    </citation>
    <scope>NUCLEOTIDE SEQUENCE [LARGE SCALE GENOMIC DNA]</scope>
    <source>
        <strain evidence="6 7">DSM 103733</strain>
    </source>
</reference>
<dbReference type="RefSeq" id="WP_050059476.1">
    <property type="nucleotide sequence ID" value="NZ_JACHEK010000005.1"/>
</dbReference>
<dbReference type="InterPro" id="IPR035919">
    <property type="entry name" value="EAL_sf"/>
</dbReference>
<dbReference type="PANTHER" id="PTHR44757">
    <property type="entry name" value="DIGUANYLATE CYCLASE DGCP"/>
    <property type="match status" value="1"/>
</dbReference>
<dbReference type="Gene3D" id="3.20.20.450">
    <property type="entry name" value="EAL domain"/>
    <property type="match status" value="1"/>
</dbReference>
<dbReference type="OrthoDB" id="101222at2"/>
<dbReference type="InterPro" id="IPR029787">
    <property type="entry name" value="Nucleotide_cyclase"/>
</dbReference>
<evidence type="ECO:0000313" key="7">
    <source>
        <dbReference type="Proteomes" id="UP000538666"/>
    </source>
</evidence>
<dbReference type="SMART" id="SM00267">
    <property type="entry name" value="GGDEF"/>
    <property type="match status" value="1"/>
</dbReference>
<feature type="domain" description="PAC" evidence="3">
    <location>
        <begin position="154"/>
        <end position="206"/>
    </location>
</feature>
<dbReference type="Gene3D" id="3.30.450.20">
    <property type="entry name" value="PAS domain"/>
    <property type="match status" value="1"/>
</dbReference>
<dbReference type="Pfam" id="PF00563">
    <property type="entry name" value="EAL"/>
    <property type="match status" value="1"/>
</dbReference>
<accession>A0A841JX22</accession>
<organism evidence="6 7">
    <name type="scientific">Silvibacterium bohemicum</name>
    <dbReference type="NCBI Taxonomy" id="1577686"/>
    <lineage>
        <taxon>Bacteria</taxon>
        <taxon>Pseudomonadati</taxon>
        <taxon>Acidobacteriota</taxon>
        <taxon>Terriglobia</taxon>
        <taxon>Terriglobales</taxon>
        <taxon>Acidobacteriaceae</taxon>
        <taxon>Silvibacterium</taxon>
    </lineage>
</organism>
<evidence type="ECO:0000259" key="4">
    <source>
        <dbReference type="PROSITE" id="PS50883"/>
    </source>
</evidence>
<proteinExistence type="predicted"/>
<evidence type="ECO:0000259" key="5">
    <source>
        <dbReference type="PROSITE" id="PS50887"/>
    </source>
</evidence>
<dbReference type="SUPFAM" id="SSF141868">
    <property type="entry name" value="EAL domain-like"/>
    <property type="match status" value="1"/>
</dbReference>
<evidence type="ECO:0000313" key="6">
    <source>
        <dbReference type="EMBL" id="MBB6144987.1"/>
    </source>
</evidence>
<protein>
    <submittedName>
        <fullName evidence="6">Diguanylate cyclase (GGDEF)-like protein/PAS domain S-box-containing protein</fullName>
    </submittedName>
</protein>
<dbReference type="Proteomes" id="UP000538666">
    <property type="component" value="Unassembled WGS sequence"/>
</dbReference>
<dbReference type="CDD" id="cd01948">
    <property type="entry name" value="EAL"/>
    <property type="match status" value="1"/>
</dbReference>